<name>A0A392SEX5_9FABA</name>
<dbReference type="AlphaFoldDB" id="A0A392SEX5"/>
<reference evidence="1 2" key="1">
    <citation type="journal article" date="2018" name="Front. Plant Sci.">
        <title>Red Clover (Trifolium pratense) and Zigzag Clover (T. medium) - A Picture of Genomic Similarities and Differences.</title>
        <authorList>
            <person name="Dluhosova J."/>
            <person name="Istvanek J."/>
            <person name="Nedelnik J."/>
            <person name="Repkova J."/>
        </authorList>
    </citation>
    <scope>NUCLEOTIDE SEQUENCE [LARGE SCALE GENOMIC DNA]</scope>
    <source>
        <strain evidence="2">cv. 10/8</strain>
        <tissue evidence="1">Leaf</tissue>
    </source>
</reference>
<evidence type="ECO:0000313" key="1">
    <source>
        <dbReference type="EMBL" id="MCI46406.1"/>
    </source>
</evidence>
<keyword evidence="2" id="KW-1185">Reference proteome</keyword>
<organism evidence="1 2">
    <name type="scientific">Trifolium medium</name>
    <dbReference type="NCBI Taxonomy" id="97028"/>
    <lineage>
        <taxon>Eukaryota</taxon>
        <taxon>Viridiplantae</taxon>
        <taxon>Streptophyta</taxon>
        <taxon>Embryophyta</taxon>
        <taxon>Tracheophyta</taxon>
        <taxon>Spermatophyta</taxon>
        <taxon>Magnoliopsida</taxon>
        <taxon>eudicotyledons</taxon>
        <taxon>Gunneridae</taxon>
        <taxon>Pentapetalae</taxon>
        <taxon>rosids</taxon>
        <taxon>fabids</taxon>
        <taxon>Fabales</taxon>
        <taxon>Fabaceae</taxon>
        <taxon>Papilionoideae</taxon>
        <taxon>50 kb inversion clade</taxon>
        <taxon>NPAAA clade</taxon>
        <taxon>Hologalegina</taxon>
        <taxon>IRL clade</taxon>
        <taxon>Trifolieae</taxon>
        <taxon>Trifolium</taxon>
    </lineage>
</organism>
<feature type="non-terminal residue" evidence="1">
    <location>
        <position position="83"/>
    </location>
</feature>
<sequence>MFWNLCVAQGHMARCVVHSDSNRNSLFQLRGAPSSMARCAGKNMKQNCFLEVARRAGLVARRVVEKGSTQIWFWKLRVAQDGV</sequence>
<protein>
    <submittedName>
        <fullName evidence="1">Uncharacterized protein</fullName>
    </submittedName>
</protein>
<dbReference type="Proteomes" id="UP000265520">
    <property type="component" value="Unassembled WGS sequence"/>
</dbReference>
<proteinExistence type="predicted"/>
<comment type="caution">
    <text evidence="1">The sequence shown here is derived from an EMBL/GenBank/DDBJ whole genome shotgun (WGS) entry which is preliminary data.</text>
</comment>
<accession>A0A392SEX5</accession>
<dbReference type="EMBL" id="LXQA010357086">
    <property type="protein sequence ID" value="MCI46406.1"/>
    <property type="molecule type" value="Genomic_DNA"/>
</dbReference>
<evidence type="ECO:0000313" key="2">
    <source>
        <dbReference type="Proteomes" id="UP000265520"/>
    </source>
</evidence>